<dbReference type="PROSITE" id="PS50088">
    <property type="entry name" value="ANK_REPEAT"/>
    <property type="match status" value="4"/>
</dbReference>
<dbReference type="STRING" id="542832.A0A3M6VKP7"/>
<proteinExistence type="predicted"/>
<feature type="repeat" description="ANK" evidence="1">
    <location>
        <begin position="399"/>
        <end position="431"/>
    </location>
</feature>
<evidence type="ECO:0000256" key="1">
    <source>
        <dbReference type="PROSITE-ProRule" id="PRU00023"/>
    </source>
</evidence>
<keyword evidence="1" id="KW-0040">ANK repeat</keyword>
<dbReference type="InterPro" id="IPR002110">
    <property type="entry name" value="Ankyrin_rpt"/>
</dbReference>
<dbReference type="PROSITE" id="PS50297">
    <property type="entry name" value="ANK_REP_REGION"/>
    <property type="match status" value="4"/>
</dbReference>
<keyword evidence="3" id="KW-1185">Reference proteome</keyword>
<dbReference type="InterPro" id="IPR036770">
    <property type="entry name" value="Ankyrin_rpt-contain_sf"/>
</dbReference>
<evidence type="ECO:0000313" key="3">
    <source>
        <dbReference type="Proteomes" id="UP000282087"/>
    </source>
</evidence>
<protein>
    <submittedName>
        <fullName evidence="2">Uncharacterized protein</fullName>
    </submittedName>
</protein>
<feature type="repeat" description="ANK" evidence="1">
    <location>
        <begin position="333"/>
        <end position="365"/>
    </location>
</feature>
<dbReference type="Proteomes" id="UP000282087">
    <property type="component" value="Unassembled WGS sequence"/>
</dbReference>
<dbReference type="SMART" id="SM00248">
    <property type="entry name" value="ANK"/>
    <property type="match status" value="6"/>
</dbReference>
<accession>A0A3M6VKP7</accession>
<dbReference type="Gene3D" id="1.25.40.20">
    <property type="entry name" value="Ankyrin repeat-containing domain"/>
    <property type="match status" value="2"/>
</dbReference>
<name>A0A3M6VKP7_9STRA</name>
<feature type="repeat" description="ANK" evidence="1">
    <location>
        <begin position="366"/>
        <end position="398"/>
    </location>
</feature>
<comment type="caution">
    <text evidence="2">The sequence shown here is derived from an EMBL/GenBank/DDBJ whole genome shotgun (WGS) entry which is preliminary data.</text>
</comment>
<dbReference type="VEuPathDB" id="FungiDB:DD237_001998"/>
<dbReference type="Pfam" id="PF12796">
    <property type="entry name" value="Ank_2"/>
    <property type="match status" value="2"/>
</dbReference>
<dbReference type="SUPFAM" id="SSF48403">
    <property type="entry name" value="Ankyrin repeat"/>
    <property type="match status" value="1"/>
</dbReference>
<dbReference type="PANTHER" id="PTHR22677:SF4">
    <property type="entry name" value="USHER SYNDROME TYPE-1G PROTEIN-LIKE PROTEIN"/>
    <property type="match status" value="1"/>
</dbReference>
<organism evidence="2 3">
    <name type="scientific">Peronospora effusa</name>
    <dbReference type="NCBI Taxonomy" id="542832"/>
    <lineage>
        <taxon>Eukaryota</taxon>
        <taxon>Sar</taxon>
        <taxon>Stramenopiles</taxon>
        <taxon>Oomycota</taxon>
        <taxon>Peronosporomycetes</taxon>
        <taxon>Peronosporales</taxon>
        <taxon>Peronosporaceae</taxon>
        <taxon>Peronospora</taxon>
    </lineage>
</organism>
<gene>
    <name evidence="2" type="ORF">DD238_001116</name>
</gene>
<dbReference type="OrthoDB" id="20872at2759"/>
<feature type="repeat" description="ANK" evidence="1">
    <location>
        <begin position="432"/>
        <end position="464"/>
    </location>
</feature>
<dbReference type="InterPro" id="IPR039323">
    <property type="entry name" value="ANKRD_45/46/60"/>
</dbReference>
<evidence type="ECO:0000313" key="2">
    <source>
        <dbReference type="EMBL" id="RMX67239.1"/>
    </source>
</evidence>
<reference evidence="2 3" key="1">
    <citation type="submission" date="2018-06" db="EMBL/GenBank/DDBJ databases">
        <title>Comparative genomics of downy mildews reveals potential adaptations to biotrophy.</title>
        <authorList>
            <person name="Fletcher K."/>
            <person name="Klosterman S.J."/>
            <person name="Derevnina L."/>
            <person name="Martin F."/>
            <person name="Koike S."/>
            <person name="Reyes Chin-Wo S."/>
            <person name="Mou B."/>
            <person name="Michelmore R."/>
        </authorList>
    </citation>
    <scope>NUCLEOTIDE SEQUENCE [LARGE SCALE GENOMIC DNA]</scope>
    <source>
        <strain evidence="2 3">R14</strain>
    </source>
</reference>
<dbReference type="AlphaFoldDB" id="A0A3M6VKP7"/>
<sequence length="541" mass="60110">MNWIDKYNVTVPCYEVIGSKIFFVIKLMKNEKGVCAPVVTLSSSNEVLTTLRSYSQFRHLWKTLRERLNEPLETTRRYHPLTFNLVQTCHCAQDHCVFDALHPILQSFAFPSRRSLRSKLSGLDHIAINARRNALSAFVTLVQEFFSTFASVALQDSNCLVLKTYVDFLDAAKHFPIDVSAALHRPLVLSGWRQQCVNQGMLGQDKDEEKTIDSVPELSEVYLTAPSNAVEPRIAEESTSFLSEKDEEKLERPLLLALEVKTVRIHTMHSFMEEFCEQVLSQFASDIDELDSPEFTQTRRWEICLYMACRIGHMYAVQLILLNYADANTALADGSSCLNIAARMGRIEIVALLIEEGASVNKANEAGVTPLVAACRNGCLDIVKMLLDAGAEVSACSKRGTYPLHAAIVSQNIEIVSMLVDRGANVNVMTASGITPLHFAAKLGAVALSEYLLRHDADLEKRTKDDSDAMMIAEANGHTTICELIQRFSVVISSEQVGSDPHQQERQGSGHGAFAVAASFVTCSRLNERVTCKSFFSEDNT</sequence>
<dbReference type="PANTHER" id="PTHR22677">
    <property type="entry name" value="ANKYRIN REPEAT DOMAIN-CONTAINING PROTEIN 60"/>
    <property type="match status" value="1"/>
</dbReference>
<dbReference type="EMBL" id="QLLG01000172">
    <property type="protein sequence ID" value="RMX67239.1"/>
    <property type="molecule type" value="Genomic_DNA"/>
</dbReference>